<dbReference type="OrthoDB" id="277931at2759"/>
<reference evidence="8" key="1">
    <citation type="journal article" date="2020" name="Stud. Mycol.">
        <title>101 Dothideomycetes genomes: a test case for predicting lifestyles and emergence of pathogens.</title>
        <authorList>
            <person name="Haridas S."/>
            <person name="Albert R."/>
            <person name="Binder M."/>
            <person name="Bloem J."/>
            <person name="Labutti K."/>
            <person name="Salamov A."/>
            <person name="Andreopoulos B."/>
            <person name="Baker S."/>
            <person name="Barry K."/>
            <person name="Bills G."/>
            <person name="Bluhm B."/>
            <person name="Cannon C."/>
            <person name="Castanera R."/>
            <person name="Culley D."/>
            <person name="Daum C."/>
            <person name="Ezra D."/>
            <person name="Gonzalez J."/>
            <person name="Henrissat B."/>
            <person name="Kuo A."/>
            <person name="Liang C."/>
            <person name="Lipzen A."/>
            <person name="Lutzoni F."/>
            <person name="Magnuson J."/>
            <person name="Mondo S."/>
            <person name="Nolan M."/>
            <person name="Ohm R."/>
            <person name="Pangilinan J."/>
            <person name="Park H.-J."/>
            <person name="Ramirez L."/>
            <person name="Alfaro M."/>
            <person name="Sun H."/>
            <person name="Tritt A."/>
            <person name="Yoshinaga Y."/>
            <person name="Zwiers L.-H."/>
            <person name="Turgeon B."/>
            <person name="Goodwin S."/>
            <person name="Spatafora J."/>
            <person name="Crous P."/>
            <person name="Grigoriev I."/>
        </authorList>
    </citation>
    <scope>NUCLEOTIDE SEQUENCE</scope>
    <source>
        <strain evidence="8">CBS 113979</strain>
    </source>
</reference>
<feature type="region of interest" description="Disordered" evidence="6">
    <location>
        <begin position="71"/>
        <end position="113"/>
    </location>
</feature>
<dbReference type="PANTHER" id="PTHR17920">
    <property type="entry name" value="TRANSMEMBRANE AND COILED-COIL DOMAIN-CONTAINING PROTEIN 4 TMCO4"/>
    <property type="match status" value="1"/>
</dbReference>
<feature type="compositionally biased region" description="Basic and acidic residues" evidence="6">
    <location>
        <begin position="71"/>
        <end position="80"/>
    </location>
</feature>
<dbReference type="GO" id="GO:0016020">
    <property type="term" value="C:membrane"/>
    <property type="evidence" value="ECO:0007669"/>
    <property type="project" value="UniProtKB-SubCell"/>
</dbReference>
<evidence type="ECO:0000256" key="2">
    <source>
        <dbReference type="ARBA" id="ARBA00009824"/>
    </source>
</evidence>
<feature type="transmembrane region" description="Helical" evidence="7">
    <location>
        <begin position="264"/>
        <end position="290"/>
    </location>
</feature>
<name>A0A6G1H6Y4_9PEZI</name>
<dbReference type="InterPro" id="IPR007941">
    <property type="entry name" value="DUF726"/>
</dbReference>
<feature type="region of interest" description="Disordered" evidence="6">
    <location>
        <begin position="629"/>
        <end position="659"/>
    </location>
</feature>
<sequence length="949" mass="101970">MSPAKRAPPKLGGKPKQKEKDGEDLTTLLDESQRTDLVELIALITGKMRETLHSNFDATAGLNQDLLRDKSKMSDEEKMRTAPTNPEEVARLEKEQKRKGQAERSLTSPTMRDLQESSFKAFEEWRSQILQRIGDAVEQGNFAKEKTAAPEDFENTFPEVGIRITEPPKFRDLFVPVKTPLTKLSMDKRRLILHSVLLLLLSLEKYSAASRILMLYLTSSLKLPLTTFEKDEYTTGKGLLEAAKEMTAQEETQKQAAENKQTRYWQVGIASVAGAALIGVTGGFAAPLLAAGVGQVMGGLGLGASAAASYLGSVAGSSLLIGGIFGAYGGRMTGRMMDEYAREVRDFEFIPIHSKNKTSQNDKEAAKQASDHDHKLRVTICASGWLTEKEEVAKPWAVISNEAEVFALKYELESLLNLGHAMDGMSKSAAWGLAQKESPNADLFADAAKWPIGLTKISRVLDSPYTVARARSDKAGEVLADALSNNVQGHRPVTLVGYSLGARLIYSCLKSLAERKTFGVVENVVMMGAPAPADAATWRKLRSVVSGRLINVHSGNDALLKFMTRRSKIAIAGLQAVEEVPGVENMDVGEEINSQLRYRFQVGNILKKSGFRDIDFTALEQEEIDLQEMEEEEKKQSQVSQRKQLQRIKSTDGKKDEAAHAELEATQLQKQVEAKTKKSLMVRVIEWLTMPNIPSVGDAGKLATGAGANVEKIGKDPTAAGKVAGEQVKDVQSSTESYAMWLARVLPSMPGSSRNPASLGQPGVGDATNATSSLPNAPKVPGGLDQGGYAKAAASYWNNLQVPKNLPNMPSFGGKGAPTDAKLPKSPGDVADVAYVAKDQTKALTDATANAKGKAGSDVSADAKKAAQGYAAQASAYLAGIRNKSKAPDAANIQPSTPDPAGVAGDAASTIKPPETPAEQGKGVDAAKNVPGVSGINKYDEAKRIMMMT</sequence>
<feature type="compositionally biased region" description="Basic and acidic residues" evidence="6">
    <location>
        <begin position="649"/>
        <end position="659"/>
    </location>
</feature>
<feature type="transmembrane region" description="Helical" evidence="7">
    <location>
        <begin position="310"/>
        <end position="328"/>
    </location>
</feature>
<comment type="subcellular location">
    <subcellularLocation>
        <location evidence="1">Membrane</location>
        <topology evidence="1">Multi-pass membrane protein</topology>
    </subcellularLocation>
</comment>
<feature type="compositionally biased region" description="Basic and acidic residues" evidence="6">
    <location>
        <begin position="88"/>
        <end position="102"/>
    </location>
</feature>
<keyword evidence="5 7" id="KW-0472">Membrane</keyword>
<proteinExistence type="inferred from homology"/>
<keyword evidence="3 7" id="KW-0812">Transmembrane</keyword>
<dbReference type="SUPFAM" id="SSF53474">
    <property type="entry name" value="alpha/beta-Hydrolases"/>
    <property type="match status" value="1"/>
</dbReference>
<dbReference type="PANTHER" id="PTHR17920:SF22">
    <property type="entry name" value="DUF726 DOMAIN PROTEIN (AFU_ORTHOLOGUE AFUA_2G12860)"/>
    <property type="match status" value="1"/>
</dbReference>
<evidence type="ECO:0000256" key="1">
    <source>
        <dbReference type="ARBA" id="ARBA00004141"/>
    </source>
</evidence>
<evidence type="ECO:0000313" key="8">
    <source>
        <dbReference type="EMBL" id="KAF1988993.1"/>
    </source>
</evidence>
<dbReference type="Gene3D" id="3.40.50.1820">
    <property type="entry name" value="alpha/beta hydrolase"/>
    <property type="match status" value="1"/>
</dbReference>
<evidence type="ECO:0000256" key="3">
    <source>
        <dbReference type="ARBA" id="ARBA00022692"/>
    </source>
</evidence>
<gene>
    <name evidence="8" type="ORF">K402DRAFT_418828</name>
</gene>
<evidence type="ECO:0000256" key="6">
    <source>
        <dbReference type="SAM" id="MobiDB-lite"/>
    </source>
</evidence>
<organism evidence="8 9">
    <name type="scientific">Aulographum hederae CBS 113979</name>
    <dbReference type="NCBI Taxonomy" id="1176131"/>
    <lineage>
        <taxon>Eukaryota</taxon>
        <taxon>Fungi</taxon>
        <taxon>Dikarya</taxon>
        <taxon>Ascomycota</taxon>
        <taxon>Pezizomycotina</taxon>
        <taxon>Dothideomycetes</taxon>
        <taxon>Pleosporomycetidae</taxon>
        <taxon>Aulographales</taxon>
        <taxon>Aulographaceae</taxon>
    </lineage>
</organism>
<dbReference type="Pfam" id="PF05277">
    <property type="entry name" value="DUF726"/>
    <property type="match status" value="1"/>
</dbReference>
<dbReference type="EMBL" id="ML977146">
    <property type="protein sequence ID" value="KAF1988993.1"/>
    <property type="molecule type" value="Genomic_DNA"/>
</dbReference>
<keyword evidence="4 7" id="KW-1133">Transmembrane helix</keyword>
<comment type="similarity">
    <text evidence="2">Belongs to the TMCO4 family.</text>
</comment>
<dbReference type="AlphaFoldDB" id="A0A6G1H6Y4"/>
<feature type="region of interest" description="Disordered" evidence="6">
    <location>
        <begin position="888"/>
        <end position="933"/>
    </location>
</feature>
<accession>A0A6G1H6Y4</accession>
<evidence type="ECO:0000256" key="4">
    <source>
        <dbReference type="ARBA" id="ARBA00022989"/>
    </source>
</evidence>
<evidence type="ECO:0000313" key="9">
    <source>
        <dbReference type="Proteomes" id="UP000800041"/>
    </source>
</evidence>
<evidence type="ECO:0000256" key="7">
    <source>
        <dbReference type="SAM" id="Phobius"/>
    </source>
</evidence>
<dbReference type="InterPro" id="IPR029058">
    <property type="entry name" value="AB_hydrolase_fold"/>
</dbReference>
<keyword evidence="9" id="KW-1185">Reference proteome</keyword>
<protein>
    <submittedName>
        <fullName evidence="8">DUF726-domain-containing protein</fullName>
    </submittedName>
</protein>
<dbReference type="Proteomes" id="UP000800041">
    <property type="component" value="Unassembled WGS sequence"/>
</dbReference>
<evidence type="ECO:0000256" key="5">
    <source>
        <dbReference type="ARBA" id="ARBA00023136"/>
    </source>
</evidence>
<feature type="region of interest" description="Disordered" evidence="6">
    <location>
        <begin position="751"/>
        <end position="785"/>
    </location>
</feature>
<feature type="region of interest" description="Disordered" evidence="6">
    <location>
        <begin position="1"/>
        <end position="28"/>
    </location>
</feature>